<dbReference type="EMBL" id="LCUC01000146">
    <property type="protein sequence ID" value="KKY35766.1"/>
    <property type="molecule type" value="Genomic_DNA"/>
</dbReference>
<evidence type="ECO:0008006" key="4">
    <source>
        <dbReference type="Google" id="ProtNLM"/>
    </source>
</evidence>
<evidence type="ECO:0000313" key="2">
    <source>
        <dbReference type="EMBL" id="KKY35766.1"/>
    </source>
</evidence>
<name>A0A0G2FP00_9PEZI</name>
<reference evidence="2 3" key="1">
    <citation type="submission" date="2015-05" db="EMBL/GenBank/DDBJ databases">
        <title>Distinctive expansion of gene families associated with plant cell wall degradation and secondary metabolism in the genomes of grapevine trunk pathogens.</title>
        <authorList>
            <person name="Lawrence D.P."/>
            <person name="Travadon R."/>
            <person name="Rolshausen P.E."/>
            <person name="Baumgartner K."/>
        </authorList>
    </citation>
    <scope>NUCLEOTIDE SEQUENCE [LARGE SCALE GENOMIC DNA]</scope>
    <source>
        <strain evidence="2">DA912</strain>
    </source>
</reference>
<feature type="compositionally biased region" description="Basic and acidic residues" evidence="1">
    <location>
        <begin position="139"/>
        <end position="156"/>
    </location>
</feature>
<protein>
    <recommendedName>
        <fullName evidence="4">Ankyrin repeat protein</fullName>
    </recommendedName>
</protein>
<organism evidence="2 3">
    <name type="scientific">Diaporthe ampelina</name>
    <dbReference type="NCBI Taxonomy" id="1214573"/>
    <lineage>
        <taxon>Eukaryota</taxon>
        <taxon>Fungi</taxon>
        <taxon>Dikarya</taxon>
        <taxon>Ascomycota</taxon>
        <taxon>Pezizomycotina</taxon>
        <taxon>Sordariomycetes</taxon>
        <taxon>Sordariomycetidae</taxon>
        <taxon>Diaporthales</taxon>
        <taxon>Diaporthaceae</taxon>
        <taxon>Diaporthe</taxon>
    </lineage>
</organism>
<feature type="region of interest" description="Disordered" evidence="1">
    <location>
        <begin position="139"/>
        <end position="178"/>
    </location>
</feature>
<dbReference type="AlphaFoldDB" id="A0A0G2FP00"/>
<dbReference type="STRING" id="1214573.A0A0G2FP00"/>
<evidence type="ECO:0000313" key="3">
    <source>
        <dbReference type="Proteomes" id="UP000034680"/>
    </source>
</evidence>
<proteinExistence type="predicted"/>
<accession>A0A0G2FP00</accession>
<gene>
    <name evidence="2" type="ORF">UCDDA912_g04251</name>
</gene>
<dbReference type="Proteomes" id="UP000034680">
    <property type="component" value="Unassembled WGS sequence"/>
</dbReference>
<reference evidence="2 3" key="2">
    <citation type="submission" date="2015-05" db="EMBL/GenBank/DDBJ databases">
        <authorList>
            <person name="Morales-Cruz A."/>
            <person name="Amrine K.C."/>
            <person name="Cantu D."/>
        </authorList>
    </citation>
    <scope>NUCLEOTIDE SEQUENCE [LARGE SCALE GENOMIC DNA]</scope>
    <source>
        <strain evidence="2">DA912</strain>
    </source>
</reference>
<sequence>MLTSGLRLPHEIVLSLLDHAEYWPHTTTTLDHSLTVSSGQGRENQFVLRSKPLGLIKKVHYDDHYYSFTTAQAKPLSQGGEYPLPQLQEWIGGPTDTLEHPCRKIVFTMKSRDQGWGGHHQDKGTYRGSWTWFEAGKERFDKNATHPKDTPEKKAPAEGSIEEEAGSSSTLGPRNEIPDPYFPVYAARSIQPPLEPGQEAFHHDLDPSPHLTIQLNKAATRQLTTHKVVWSWKDDVSPLDHEKLSESGRGPETGNGEFVRNLTLGDVVTVWAKARFAGWTNHIDSVKVDIYWAL</sequence>
<keyword evidence="3" id="KW-1185">Reference proteome</keyword>
<evidence type="ECO:0000256" key="1">
    <source>
        <dbReference type="SAM" id="MobiDB-lite"/>
    </source>
</evidence>
<dbReference type="OrthoDB" id="66095at2759"/>
<comment type="caution">
    <text evidence="2">The sequence shown here is derived from an EMBL/GenBank/DDBJ whole genome shotgun (WGS) entry which is preliminary data.</text>
</comment>